<feature type="domain" description="FYVE-type" evidence="5">
    <location>
        <begin position="19"/>
        <end position="56"/>
    </location>
</feature>
<evidence type="ECO:0000313" key="6">
    <source>
        <dbReference type="Proteomes" id="UP000515124"/>
    </source>
</evidence>
<dbReference type="Pfam" id="PF01363">
    <property type="entry name" value="FYVE"/>
    <property type="match status" value="1"/>
</dbReference>
<keyword evidence="1" id="KW-0479">Metal-binding</keyword>
<dbReference type="PANTHER" id="PTHR47553">
    <property type="entry name" value="MYOSIN-11"/>
    <property type="match status" value="1"/>
</dbReference>
<proteinExistence type="predicted"/>
<dbReference type="PROSITE" id="PS50178">
    <property type="entry name" value="ZF_FYVE"/>
    <property type="match status" value="1"/>
</dbReference>
<evidence type="ECO:0000256" key="4">
    <source>
        <dbReference type="PROSITE-ProRule" id="PRU00091"/>
    </source>
</evidence>
<accession>A0A6P5TF37</accession>
<evidence type="ECO:0000259" key="5">
    <source>
        <dbReference type="PROSITE" id="PS50178"/>
    </source>
</evidence>
<dbReference type="SUPFAM" id="SSF57903">
    <property type="entry name" value="FYVE/PHD zinc finger"/>
    <property type="match status" value="1"/>
</dbReference>
<dbReference type="KEGG" id="pavi:110766797"/>
<evidence type="ECO:0000313" key="8">
    <source>
        <dbReference type="RefSeq" id="XP_021825869.1"/>
    </source>
</evidence>
<evidence type="ECO:0000256" key="3">
    <source>
        <dbReference type="ARBA" id="ARBA00022833"/>
    </source>
</evidence>
<dbReference type="SMART" id="SM00064">
    <property type="entry name" value="FYVE"/>
    <property type="match status" value="1"/>
</dbReference>
<dbReference type="RefSeq" id="XP_021825811.1">
    <property type="nucleotide sequence ID" value="XM_021970119.1"/>
</dbReference>
<dbReference type="InterPro" id="IPR013083">
    <property type="entry name" value="Znf_RING/FYVE/PHD"/>
</dbReference>
<keyword evidence="2 4" id="KW-0863">Zinc-finger</keyword>
<organism evidence="6 7">
    <name type="scientific">Prunus avium</name>
    <name type="common">Cherry</name>
    <name type="synonym">Cerasus avium</name>
    <dbReference type="NCBI Taxonomy" id="42229"/>
    <lineage>
        <taxon>Eukaryota</taxon>
        <taxon>Viridiplantae</taxon>
        <taxon>Streptophyta</taxon>
        <taxon>Embryophyta</taxon>
        <taxon>Tracheophyta</taxon>
        <taxon>Spermatophyta</taxon>
        <taxon>Magnoliopsida</taxon>
        <taxon>eudicotyledons</taxon>
        <taxon>Gunneridae</taxon>
        <taxon>Pentapetalae</taxon>
        <taxon>rosids</taxon>
        <taxon>fabids</taxon>
        <taxon>Rosales</taxon>
        <taxon>Rosaceae</taxon>
        <taxon>Amygdaloideae</taxon>
        <taxon>Amygdaleae</taxon>
        <taxon>Prunus</taxon>
    </lineage>
</organism>
<dbReference type="PANTHER" id="PTHR47553:SF1">
    <property type="entry name" value="RING_FYVE_PHD ZINC FINGER SUPERFAMILY PROTEIN"/>
    <property type="match status" value="1"/>
</dbReference>
<dbReference type="RefSeq" id="XP_021825869.1">
    <property type="nucleotide sequence ID" value="XM_021970177.1"/>
</dbReference>
<protein>
    <submittedName>
        <fullName evidence="7 8">E3 ubiquitin-protein ligase PIB1-like</fullName>
    </submittedName>
</protein>
<reference evidence="7 8" key="1">
    <citation type="submission" date="2025-04" db="UniProtKB">
        <authorList>
            <consortium name="RefSeq"/>
        </authorList>
    </citation>
    <scope>IDENTIFICATION</scope>
</reference>
<evidence type="ECO:0000313" key="7">
    <source>
        <dbReference type="RefSeq" id="XP_021825811.1"/>
    </source>
</evidence>
<dbReference type="GeneID" id="110766757"/>
<dbReference type="GO" id="GO:0008270">
    <property type="term" value="F:zinc ion binding"/>
    <property type="evidence" value="ECO:0007669"/>
    <property type="project" value="UniProtKB-KW"/>
</dbReference>
<sequence length="85" mass="9698">MLEKIGLKAKPSLGGNTWVVDASHSQGCTSQFTFVNRQHHCRRCGGLFCNSCTQQRMFFTRARQFEVESKPEDEVLNQSERSENS</sequence>
<keyword evidence="3" id="KW-0862">Zinc</keyword>
<dbReference type="InterPro" id="IPR011011">
    <property type="entry name" value="Znf_FYVE_PHD"/>
</dbReference>
<dbReference type="KEGG" id="pavi:110766757"/>
<dbReference type="InterPro" id="IPR017455">
    <property type="entry name" value="Znf_FYVE-rel"/>
</dbReference>
<keyword evidence="6" id="KW-1185">Reference proteome</keyword>
<dbReference type="InterPro" id="IPR000306">
    <property type="entry name" value="Znf_FYVE"/>
</dbReference>
<dbReference type="Gene3D" id="3.30.40.10">
    <property type="entry name" value="Zinc/RING finger domain, C3HC4 (zinc finger)"/>
    <property type="match status" value="1"/>
</dbReference>
<evidence type="ECO:0000256" key="2">
    <source>
        <dbReference type="ARBA" id="ARBA00022771"/>
    </source>
</evidence>
<gene>
    <name evidence="7" type="primary">LOC110766757</name>
    <name evidence="8" type="synonym">LOC110766797</name>
</gene>
<dbReference type="AlphaFoldDB" id="A0A6P5TF37"/>
<dbReference type="Gramene" id="Pav_sc0001305.1_g140.1.mk:mrna">
    <property type="protein sequence ID" value="Pav_sc0001305.1_g140.1.mk:mrna"/>
    <property type="gene ID" value="Pav_sc0001305.1_g140.1.mk"/>
</dbReference>
<dbReference type="Proteomes" id="UP000515124">
    <property type="component" value="Unplaced"/>
</dbReference>
<name>A0A6P5TF37_PRUAV</name>
<evidence type="ECO:0000256" key="1">
    <source>
        <dbReference type="ARBA" id="ARBA00022723"/>
    </source>
</evidence>